<dbReference type="NCBIfam" id="NF006958">
    <property type="entry name" value="PRK09435.1"/>
    <property type="match status" value="1"/>
</dbReference>
<dbReference type="Gene3D" id="3.40.50.300">
    <property type="entry name" value="P-loop containing nucleotide triphosphate hydrolases"/>
    <property type="match status" value="1"/>
</dbReference>
<protein>
    <submittedName>
        <fullName evidence="2">ATPase/protein kinase</fullName>
    </submittedName>
    <submittedName>
        <fullName evidence="3">Methylmalonyl Co-A mutase-associated GTPase MeaB</fullName>
        <ecNumber evidence="3">3.6.5.-</ecNumber>
    </submittedName>
</protein>
<dbReference type="GO" id="GO:0016301">
    <property type="term" value="F:kinase activity"/>
    <property type="evidence" value="ECO:0007669"/>
    <property type="project" value="UniProtKB-KW"/>
</dbReference>
<reference evidence="3" key="4">
    <citation type="submission" date="2020-10" db="EMBL/GenBank/DDBJ databases">
        <authorList>
            <person name="Bassil N.M."/>
            <person name="Lloyd J.R."/>
        </authorList>
    </citation>
    <scope>NUCLEOTIDE SEQUENCE</scope>
    <source>
        <strain evidence="3">NB2006</strain>
    </source>
</reference>
<dbReference type="GO" id="GO:0003924">
    <property type="term" value="F:GTPase activity"/>
    <property type="evidence" value="ECO:0007669"/>
    <property type="project" value="InterPro"/>
</dbReference>
<dbReference type="AlphaFoldDB" id="A0A1S2LFQ4"/>
<dbReference type="CDD" id="cd03114">
    <property type="entry name" value="MMAA-like"/>
    <property type="match status" value="1"/>
</dbReference>
<dbReference type="Gene3D" id="1.10.287.130">
    <property type="match status" value="1"/>
</dbReference>
<dbReference type="SUPFAM" id="SSF52540">
    <property type="entry name" value="P-loop containing nucleoside triphosphate hydrolases"/>
    <property type="match status" value="1"/>
</dbReference>
<reference evidence="2 4" key="1">
    <citation type="submission" date="2016-10" db="EMBL/GenBank/DDBJ databases">
        <title>Draft genome sequences of four alkaliphilic bacteria belonging to the Anaerobacillus genus.</title>
        <authorList>
            <person name="Bassil N.M."/>
            <person name="Lloyd J.R."/>
        </authorList>
    </citation>
    <scope>NUCLEOTIDE SEQUENCE [LARGE SCALE GENOMIC DNA]</scope>
    <source>
        <strain evidence="2 4">NB2006</strain>
    </source>
</reference>
<dbReference type="InterPro" id="IPR027417">
    <property type="entry name" value="P-loop_NTPase"/>
</dbReference>
<proteinExistence type="inferred from homology"/>
<sequence length="338" mass="37607">MDKEGNAPRRKRVLEADDFVKGVLENNRAILAQTITLVESNAEKHFYLAQKVISELLPYTGKSIRIGITGVPGAGKSTLIEAFGSYLCDLGHRVAVLAVDPSSQISKGSILGDKTRMEQLGRNKNAFVRPTPAGGTLGGVARKSRETMLVCEAAGYDVIIVETVGVGQSEITVRSMVDLFIVLMLTGAGDELQGMKKGILELADAIFINKADGNNKLKALTTKEEYNQILHYIPPATKGWETKAYTCSALNGEGIDTIWDVVGNYVEHTKRNDTFYVRRQEQLFLWLRETLQSQLLNRFYDHPNIKNTLPDYKQQIEEGRMTVTIAAQKLLEEYDKHK</sequence>
<accession>A0A1S2LFQ4</accession>
<keyword evidence="2" id="KW-0418">Kinase</keyword>
<dbReference type="PANTHER" id="PTHR23408">
    <property type="entry name" value="METHYLMALONYL-COA MUTASE"/>
    <property type="match status" value="1"/>
</dbReference>
<dbReference type="RefSeq" id="WP_071318038.1">
    <property type="nucleotide sequence ID" value="NZ_CP063356.2"/>
</dbReference>
<dbReference type="EMBL" id="CP063356">
    <property type="protein sequence ID" value="QOY34082.1"/>
    <property type="molecule type" value="Genomic_DNA"/>
</dbReference>
<keyword evidence="3" id="KW-0378">Hydrolase</keyword>
<keyword evidence="2" id="KW-0808">Transferase</keyword>
<dbReference type="Pfam" id="PF03308">
    <property type="entry name" value="MeaB"/>
    <property type="match status" value="1"/>
</dbReference>
<dbReference type="EMBL" id="LQXD01000140">
    <property type="protein sequence ID" value="OIJ11154.1"/>
    <property type="molecule type" value="Genomic_DNA"/>
</dbReference>
<dbReference type="Proteomes" id="UP000180175">
    <property type="component" value="Chromosome"/>
</dbReference>
<reference evidence="3 4" key="2">
    <citation type="journal article" date="2017" name="Genome Announc.">
        <title>Draft Genome Sequences of Four Alkaliphilic Bacteria Belonging to the Anaerobacillus Genus.</title>
        <authorList>
            <person name="Bassil N.M."/>
            <person name="Lloyd J.R."/>
        </authorList>
    </citation>
    <scope>NUCLEOTIDE SEQUENCE [LARGE SCALE GENOMIC DNA]</scope>
    <source>
        <strain evidence="3 4">NB2006</strain>
    </source>
</reference>
<dbReference type="InterPro" id="IPR005129">
    <property type="entry name" value="GTPase_ArgK"/>
</dbReference>
<dbReference type="Gene3D" id="1.20.5.170">
    <property type="match status" value="1"/>
</dbReference>
<gene>
    <name evidence="3" type="primary">meaB</name>
    <name evidence="3" type="ORF">AWH56_015180</name>
    <name evidence="2" type="ORF">AWH56_16130</name>
</gene>
<evidence type="ECO:0000256" key="1">
    <source>
        <dbReference type="ARBA" id="ARBA00009625"/>
    </source>
</evidence>
<dbReference type="KEGG" id="aia:AWH56_015180"/>
<dbReference type="PANTHER" id="PTHR23408:SF3">
    <property type="entry name" value="METHYLMALONIC ACIDURIA TYPE A PROTEIN, MITOCHONDRIAL"/>
    <property type="match status" value="1"/>
</dbReference>
<evidence type="ECO:0000313" key="3">
    <source>
        <dbReference type="EMBL" id="QOY34082.1"/>
    </source>
</evidence>
<keyword evidence="4" id="KW-1185">Reference proteome</keyword>
<dbReference type="EC" id="3.6.5.-" evidence="3"/>
<reference evidence="3 4" key="3">
    <citation type="journal article" date="2019" name="Int. J. Syst. Evol. Microbiol.">
        <title>Anaerobacillus isosaccharinicus sp. nov., an alkaliphilic bacterium which degrades isosaccharinic acid.</title>
        <authorList>
            <person name="Bassil N.M."/>
            <person name="Lloyd J.R."/>
        </authorList>
    </citation>
    <scope>NUCLEOTIDE SEQUENCE [LARGE SCALE GENOMIC DNA]</scope>
    <source>
        <strain evidence="3 4">NB2006</strain>
    </source>
</reference>
<comment type="similarity">
    <text evidence="1">Belongs to the SIMIBI class G3E GTPase family. ArgK/MeaB subfamily.</text>
</comment>
<dbReference type="GO" id="GO:0005525">
    <property type="term" value="F:GTP binding"/>
    <property type="evidence" value="ECO:0007669"/>
    <property type="project" value="InterPro"/>
</dbReference>
<dbReference type="NCBIfam" id="TIGR00750">
    <property type="entry name" value="lao"/>
    <property type="match status" value="1"/>
</dbReference>
<evidence type="ECO:0000313" key="2">
    <source>
        <dbReference type="EMBL" id="OIJ11154.1"/>
    </source>
</evidence>
<evidence type="ECO:0000313" key="4">
    <source>
        <dbReference type="Proteomes" id="UP000180175"/>
    </source>
</evidence>
<name>A0A1S2LFQ4_9BACI</name>
<dbReference type="GO" id="GO:0005737">
    <property type="term" value="C:cytoplasm"/>
    <property type="evidence" value="ECO:0007669"/>
    <property type="project" value="TreeGrafter"/>
</dbReference>
<organism evidence="2 4">
    <name type="scientific">Anaerobacillus isosaccharinicus</name>
    <dbReference type="NCBI Taxonomy" id="1532552"/>
    <lineage>
        <taxon>Bacteria</taxon>
        <taxon>Bacillati</taxon>
        <taxon>Bacillota</taxon>
        <taxon>Bacilli</taxon>
        <taxon>Bacillales</taxon>
        <taxon>Bacillaceae</taxon>
        <taxon>Anaerobacillus</taxon>
    </lineage>
</organism>
<dbReference type="OrthoDB" id="9778292at2"/>